<dbReference type="Proteomes" id="UP000029922">
    <property type="component" value="Unassembled WGS sequence"/>
</dbReference>
<dbReference type="EMBL" id="UGJE01000002">
    <property type="protein sequence ID" value="STQ87034.1"/>
    <property type="molecule type" value="Genomic_DNA"/>
</dbReference>
<dbReference type="EMBL" id="JRPD02000010">
    <property type="protein sequence ID" value="TLE00160.1"/>
    <property type="molecule type" value="Genomic_DNA"/>
</dbReference>
<evidence type="ECO:0000259" key="2">
    <source>
        <dbReference type="Pfam" id="PF00117"/>
    </source>
</evidence>
<evidence type="ECO:0000313" key="4">
    <source>
        <dbReference type="EMBL" id="TLE00160.1"/>
    </source>
</evidence>
<dbReference type="InterPro" id="IPR050472">
    <property type="entry name" value="Anth_synth/Amidotransfase"/>
</dbReference>
<dbReference type="OrthoDB" id="9786812at2"/>
<dbReference type="EC" id="2.6.1.85" evidence="3"/>
<keyword evidence="1 3" id="KW-0315">Glutamine amidotransferase</keyword>
<sequence length="189" mass="21138">MNVLLLDNYDSFTYNIIYKLRSIGVNYTILQNDCSLQDIKTTKFTHLIVSPGPSSPKESGISLQAIAYFAPIVPILGICLGHQCIAEVFGGEVNKMKTPIHAKSSTLSFIPDPLFKGIKQNLRIALYHSLHVTNPGECKILGFSKEGIVMALRHRKYPCYGIQFHPESILQQQGRKIIKNFLSMRIGDS</sequence>
<evidence type="ECO:0000256" key="1">
    <source>
        <dbReference type="ARBA" id="ARBA00022962"/>
    </source>
</evidence>
<evidence type="ECO:0000313" key="3">
    <source>
        <dbReference type="EMBL" id="STQ87034.1"/>
    </source>
</evidence>
<reference evidence="3 6" key="2">
    <citation type="submission" date="2018-06" db="EMBL/GenBank/DDBJ databases">
        <authorList>
            <consortium name="Pathogen Informatics"/>
            <person name="Doyle S."/>
        </authorList>
    </citation>
    <scope>NUCLEOTIDE SEQUENCE [LARGE SCALE GENOMIC DNA]</scope>
    <source>
        <strain evidence="3 6">NCTC12714</strain>
    </source>
</reference>
<dbReference type="GO" id="GO:0004049">
    <property type="term" value="F:anthranilate synthase activity"/>
    <property type="evidence" value="ECO:0007669"/>
    <property type="project" value="TreeGrafter"/>
</dbReference>
<dbReference type="InterPro" id="IPR029062">
    <property type="entry name" value="Class_I_gatase-like"/>
</dbReference>
<proteinExistence type="predicted"/>
<dbReference type="Gene3D" id="3.40.50.880">
    <property type="match status" value="1"/>
</dbReference>
<dbReference type="FunFam" id="3.40.50.880:FF:000003">
    <property type="entry name" value="Anthranilate synthase component II"/>
    <property type="match status" value="1"/>
</dbReference>
<dbReference type="InterPro" id="IPR017926">
    <property type="entry name" value="GATASE"/>
</dbReference>
<feature type="domain" description="Glutamine amidotransferase" evidence="2">
    <location>
        <begin position="4"/>
        <end position="182"/>
    </location>
</feature>
<organism evidence="3 6">
    <name type="scientific">Helicobacter muridarum</name>
    <dbReference type="NCBI Taxonomy" id="216"/>
    <lineage>
        <taxon>Bacteria</taxon>
        <taxon>Pseudomonadati</taxon>
        <taxon>Campylobacterota</taxon>
        <taxon>Epsilonproteobacteria</taxon>
        <taxon>Campylobacterales</taxon>
        <taxon>Helicobacteraceae</taxon>
        <taxon>Helicobacter</taxon>
    </lineage>
</organism>
<dbReference type="PANTHER" id="PTHR43418">
    <property type="entry name" value="MULTIFUNCTIONAL TRYPTOPHAN BIOSYNTHESIS PROTEIN-RELATED"/>
    <property type="match status" value="1"/>
</dbReference>
<dbReference type="InterPro" id="IPR006221">
    <property type="entry name" value="TrpG/PapA_dom"/>
</dbReference>
<evidence type="ECO:0000313" key="5">
    <source>
        <dbReference type="Proteomes" id="UP000029922"/>
    </source>
</evidence>
<gene>
    <name evidence="3" type="primary">pabA</name>
    <name evidence="4" type="ORF">LS73_005585</name>
    <name evidence="3" type="ORF">NCTC12714_01846</name>
</gene>
<accession>A0A099U0E8</accession>
<dbReference type="RefSeq" id="WP_034557866.1">
    <property type="nucleotide sequence ID" value="NZ_FZML01000038.1"/>
</dbReference>
<dbReference type="PRINTS" id="PR00097">
    <property type="entry name" value="ANTSNTHASEII"/>
</dbReference>
<dbReference type="GO" id="GO:0005829">
    <property type="term" value="C:cytosol"/>
    <property type="evidence" value="ECO:0007669"/>
    <property type="project" value="TreeGrafter"/>
</dbReference>
<name>A0A099U0E8_9HELI</name>
<dbReference type="PRINTS" id="PR00096">
    <property type="entry name" value="GATASE"/>
</dbReference>
<dbReference type="AlphaFoldDB" id="A0A099U0E8"/>
<dbReference type="GO" id="GO:0000162">
    <property type="term" value="P:L-tryptophan biosynthetic process"/>
    <property type="evidence" value="ECO:0007669"/>
    <property type="project" value="TreeGrafter"/>
</dbReference>
<reference evidence="4 5" key="1">
    <citation type="journal article" date="2014" name="Genome Announc.">
        <title>Draft genome sequences of eight enterohepatic helicobacter species isolated from both laboratory and wild rodents.</title>
        <authorList>
            <person name="Sheh A."/>
            <person name="Shen Z."/>
            <person name="Fox J.G."/>
        </authorList>
    </citation>
    <scope>NUCLEOTIDE SEQUENCE [LARGE SCALE GENOMIC DNA]</scope>
    <source>
        <strain evidence="4 5">ST1</strain>
    </source>
</reference>
<keyword evidence="6" id="KW-1185">Reference proteome</keyword>
<dbReference type="STRING" id="216.LS73_04525"/>
<keyword evidence="3" id="KW-0808">Transferase</keyword>
<evidence type="ECO:0000313" key="6">
    <source>
        <dbReference type="Proteomes" id="UP000255139"/>
    </source>
</evidence>
<dbReference type="Proteomes" id="UP000255139">
    <property type="component" value="Unassembled WGS sequence"/>
</dbReference>
<dbReference type="NCBIfam" id="TIGR00566">
    <property type="entry name" value="trpG_papA"/>
    <property type="match status" value="1"/>
</dbReference>
<keyword evidence="3" id="KW-0032">Aminotransferase</keyword>
<dbReference type="Pfam" id="PF00117">
    <property type="entry name" value="GATase"/>
    <property type="match status" value="1"/>
</dbReference>
<dbReference type="GO" id="GO:0046820">
    <property type="term" value="F:4-amino-4-deoxychorismate synthase activity"/>
    <property type="evidence" value="ECO:0007669"/>
    <property type="project" value="UniProtKB-EC"/>
</dbReference>
<dbReference type="SUPFAM" id="SSF52317">
    <property type="entry name" value="Class I glutamine amidotransferase-like"/>
    <property type="match status" value="1"/>
</dbReference>
<dbReference type="PRINTS" id="PR00099">
    <property type="entry name" value="CPSGATASE"/>
</dbReference>
<protein>
    <submittedName>
        <fullName evidence="4">Aminodeoxychorismate/anthranilate synthase component II</fullName>
    </submittedName>
    <submittedName>
        <fullName evidence="3">Para-aminobenzoate synthase glutamine amidotransferase component II</fullName>
        <ecNumber evidence="3">2.6.1.85</ecNumber>
    </submittedName>
</protein>
<dbReference type="PROSITE" id="PS51273">
    <property type="entry name" value="GATASE_TYPE_1"/>
    <property type="match status" value="1"/>
</dbReference>
<dbReference type="CDD" id="cd01743">
    <property type="entry name" value="GATase1_Anthranilate_Synthase"/>
    <property type="match status" value="1"/>
</dbReference>
<dbReference type="PANTHER" id="PTHR43418:SF4">
    <property type="entry name" value="MULTIFUNCTIONAL TRYPTOPHAN BIOSYNTHESIS PROTEIN"/>
    <property type="match status" value="1"/>
</dbReference>